<accession>A0A8S5VGK4</accession>
<sequence>MDNQYNSTRVGTFNTSNTIFEVTFILILDPF</sequence>
<dbReference type="EMBL" id="BK016265">
    <property type="protein sequence ID" value="DAG05885.1"/>
    <property type="molecule type" value="Genomic_DNA"/>
</dbReference>
<organism evidence="1">
    <name type="scientific">Myoviridae sp. ctkfK18</name>
    <dbReference type="NCBI Taxonomy" id="2825165"/>
    <lineage>
        <taxon>Viruses</taxon>
        <taxon>Duplodnaviria</taxon>
        <taxon>Heunggongvirae</taxon>
        <taxon>Uroviricota</taxon>
        <taxon>Caudoviricetes</taxon>
    </lineage>
</organism>
<reference evidence="1" key="1">
    <citation type="journal article" date="2021" name="Proc. Natl. Acad. Sci. U.S.A.">
        <title>A Catalog of Tens of Thousands of Viruses from Human Metagenomes Reveals Hidden Associations with Chronic Diseases.</title>
        <authorList>
            <person name="Tisza M.J."/>
            <person name="Buck C.B."/>
        </authorList>
    </citation>
    <scope>NUCLEOTIDE SEQUENCE</scope>
    <source>
        <strain evidence="1">CtkfK18</strain>
    </source>
</reference>
<evidence type="ECO:0000313" key="1">
    <source>
        <dbReference type="EMBL" id="DAG05885.1"/>
    </source>
</evidence>
<name>A0A8S5VGK4_9CAUD</name>
<protein>
    <submittedName>
        <fullName evidence="1">Uncharacterized protein</fullName>
    </submittedName>
</protein>
<proteinExistence type="predicted"/>